<comment type="caution">
    <text evidence="1">The sequence shown here is derived from an EMBL/GenBank/DDBJ whole genome shotgun (WGS) entry which is preliminary data.</text>
</comment>
<dbReference type="AlphaFoldDB" id="A0A644YZ27"/>
<dbReference type="EMBL" id="VSSQ01006553">
    <property type="protein sequence ID" value="MPM33091.1"/>
    <property type="molecule type" value="Genomic_DNA"/>
</dbReference>
<reference evidence="1" key="1">
    <citation type="submission" date="2019-08" db="EMBL/GenBank/DDBJ databases">
        <authorList>
            <person name="Kucharzyk K."/>
            <person name="Murdoch R.W."/>
            <person name="Higgins S."/>
            <person name="Loffler F."/>
        </authorList>
    </citation>
    <scope>NUCLEOTIDE SEQUENCE</scope>
</reference>
<gene>
    <name evidence="1" type="ORF">SDC9_79658</name>
</gene>
<proteinExistence type="predicted"/>
<protein>
    <submittedName>
        <fullName evidence="1">Uncharacterized protein</fullName>
    </submittedName>
</protein>
<organism evidence="1">
    <name type="scientific">bioreactor metagenome</name>
    <dbReference type="NCBI Taxonomy" id="1076179"/>
    <lineage>
        <taxon>unclassified sequences</taxon>
        <taxon>metagenomes</taxon>
        <taxon>ecological metagenomes</taxon>
    </lineage>
</organism>
<sequence length="96" mass="10950">MVDPGVEAELAEQSDALFLREAVHRAHLVLYIRRVDVVDALVHADLGRLRHARLRKEADHDVGADVVDRSRKVRQHVSDKRMTIFIAVDAPFDIFL</sequence>
<name>A0A644YZ27_9ZZZZ</name>
<evidence type="ECO:0000313" key="1">
    <source>
        <dbReference type="EMBL" id="MPM33091.1"/>
    </source>
</evidence>
<accession>A0A644YZ27</accession>